<evidence type="ECO:0000313" key="2">
    <source>
        <dbReference type="Proteomes" id="UP001165395"/>
    </source>
</evidence>
<reference evidence="1" key="1">
    <citation type="submission" date="2021-10" db="EMBL/GenBank/DDBJ databases">
        <title>The complete genome sequence of Leeia sp. TBRC 13508.</title>
        <authorList>
            <person name="Charoenyingcharoen P."/>
            <person name="Yukphan P."/>
        </authorList>
    </citation>
    <scope>NUCLEOTIDE SEQUENCE</scope>
    <source>
        <strain evidence="1">TBRC 13508</strain>
    </source>
</reference>
<dbReference type="EMBL" id="JAJBZT010000002">
    <property type="protein sequence ID" value="MCB6183086.1"/>
    <property type="molecule type" value="Genomic_DNA"/>
</dbReference>
<dbReference type="RefSeq" id="WP_227179481.1">
    <property type="nucleotide sequence ID" value="NZ_JAJBZT010000002.1"/>
</dbReference>
<evidence type="ECO:0008006" key="3">
    <source>
        <dbReference type="Google" id="ProtNLM"/>
    </source>
</evidence>
<comment type="caution">
    <text evidence="1">The sequence shown here is derived from an EMBL/GenBank/DDBJ whole genome shotgun (WGS) entry which is preliminary data.</text>
</comment>
<accession>A0ABS8D534</accession>
<dbReference type="Proteomes" id="UP001165395">
    <property type="component" value="Unassembled WGS sequence"/>
</dbReference>
<protein>
    <recommendedName>
        <fullName evidence="3">DUF3806 domain-containing protein</fullName>
    </recommendedName>
</protein>
<gene>
    <name evidence="1" type="ORF">LIN78_05925</name>
</gene>
<keyword evidence="2" id="KW-1185">Reference proteome</keyword>
<proteinExistence type="predicted"/>
<organism evidence="1 2">
    <name type="scientific">Leeia speluncae</name>
    <dbReference type="NCBI Taxonomy" id="2884804"/>
    <lineage>
        <taxon>Bacteria</taxon>
        <taxon>Pseudomonadati</taxon>
        <taxon>Pseudomonadota</taxon>
        <taxon>Betaproteobacteria</taxon>
        <taxon>Neisseriales</taxon>
        <taxon>Leeiaceae</taxon>
        <taxon>Leeia</taxon>
    </lineage>
</organism>
<evidence type="ECO:0000313" key="1">
    <source>
        <dbReference type="EMBL" id="MCB6183086.1"/>
    </source>
</evidence>
<name>A0ABS8D534_9NEIS</name>
<sequence>MRPNLSYNGIQMIFLRRLLLWIFLVLTTTVSHANGLELDLMPDQAPKLADVAVIAVAKLSGQKLDYSPASLKIIDQLVLGFRKEGNSAQDINKTLIVLGCYVGEVMVRNLGYKWDNPTQKEISIGFDVTGVRGKNNAISNPIGKVFKLLENGQEDSVEFFYSVFSKDLSELAAAESGKQ</sequence>